<dbReference type="InterPro" id="IPR032710">
    <property type="entry name" value="NTF2-like_dom_sf"/>
</dbReference>
<dbReference type="EMBL" id="CP038436">
    <property type="protein sequence ID" value="QBX55911.1"/>
    <property type="molecule type" value="Genomic_DNA"/>
</dbReference>
<reference evidence="2 3" key="1">
    <citation type="submission" date="2019-03" db="EMBL/GenBank/DDBJ databases">
        <title>Three New Species of Nocardioides, Nocardioides euryhalodurans sp. nov., Nocardioides seonyuensis sp. nov. and Nocardioides eburneoflavus sp. nov. Iolated from Soil.</title>
        <authorList>
            <person name="Roh S.G."/>
            <person name="Lee C."/>
            <person name="Kim M.-K."/>
            <person name="Kim S.B."/>
        </authorList>
    </citation>
    <scope>NUCLEOTIDE SEQUENCE [LARGE SCALE GENOMIC DNA]</scope>
    <source>
        <strain evidence="2 3">MMS17-SY207-3</strain>
    </source>
</reference>
<proteinExistence type="predicted"/>
<accession>A0A4P7IJ54</accession>
<dbReference type="Gene3D" id="3.10.450.50">
    <property type="match status" value="1"/>
</dbReference>
<dbReference type="InterPro" id="IPR037401">
    <property type="entry name" value="SnoaL-like"/>
</dbReference>
<dbReference type="Pfam" id="PF13474">
    <property type="entry name" value="SnoaL_3"/>
    <property type="match status" value="1"/>
</dbReference>
<evidence type="ECO:0000259" key="1">
    <source>
        <dbReference type="Pfam" id="PF13474"/>
    </source>
</evidence>
<organism evidence="2 3">
    <name type="scientific">Nocardioides seonyuensis</name>
    <dbReference type="NCBI Taxonomy" id="2518371"/>
    <lineage>
        <taxon>Bacteria</taxon>
        <taxon>Bacillati</taxon>
        <taxon>Actinomycetota</taxon>
        <taxon>Actinomycetes</taxon>
        <taxon>Propionibacteriales</taxon>
        <taxon>Nocardioidaceae</taxon>
        <taxon>Nocardioides</taxon>
    </lineage>
</organism>
<name>A0A4P7IJ54_9ACTN</name>
<protein>
    <submittedName>
        <fullName evidence="2">DUF4440 domain-containing protein</fullName>
    </submittedName>
</protein>
<dbReference type="SUPFAM" id="SSF54427">
    <property type="entry name" value="NTF2-like"/>
    <property type="match status" value="1"/>
</dbReference>
<dbReference type="OrthoDB" id="674363at2"/>
<dbReference type="AlphaFoldDB" id="A0A4P7IJ54"/>
<keyword evidence="3" id="KW-1185">Reference proteome</keyword>
<dbReference type="Proteomes" id="UP000294853">
    <property type="component" value="Chromosome"/>
</dbReference>
<evidence type="ECO:0000313" key="3">
    <source>
        <dbReference type="Proteomes" id="UP000294853"/>
    </source>
</evidence>
<evidence type="ECO:0000313" key="2">
    <source>
        <dbReference type="EMBL" id="QBX55911.1"/>
    </source>
</evidence>
<feature type="domain" description="SnoaL-like" evidence="1">
    <location>
        <begin position="11"/>
        <end position="119"/>
    </location>
</feature>
<dbReference type="KEGG" id="nsn:EXE58_10860"/>
<dbReference type="RefSeq" id="WP_135267902.1">
    <property type="nucleotide sequence ID" value="NZ_CP038436.1"/>
</dbReference>
<sequence>MSDPGTVATEFLLRWTDSFCSGDSDALVDLYTDAALFFGSAPDLKRGMEGVRSYFTDLPSLHEPHVDFEVLASEAPTPGTVTCASMLTFRWTGHAGTRVRLTHALVEEDGDWRCVLHHATTM</sequence>
<dbReference type="CDD" id="cd00531">
    <property type="entry name" value="NTF2_like"/>
    <property type="match status" value="1"/>
</dbReference>
<gene>
    <name evidence="2" type="ORF">EXE58_10860</name>
</gene>